<dbReference type="AlphaFoldDB" id="A0AAF1K610"/>
<protein>
    <submittedName>
        <fullName evidence="3">Uncharacterized protein</fullName>
    </submittedName>
</protein>
<accession>A0AAF1K610</accession>
<dbReference type="EMBL" id="CP117255">
    <property type="protein sequence ID" value="WFR96569.1"/>
    <property type="molecule type" value="Genomic_DNA"/>
</dbReference>
<evidence type="ECO:0000313" key="4">
    <source>
        <dbReference type="Proteomes" id="UP000249499"/>
    </source>
</evidence>
<keyword evidence="4" id="KW-1185">Reference proteome</keyword>
<feature type="signal peptide" evidence="2">
    <location>
        <begin position="1"/>
        <end position="25"/>
    </location>
</feature>
<proteinExistence type="predicted"/>
<reference evidence="3 4" key="1">
    <citation type="journal article" date="2018" name="Sci. Rep.">
        <title>Rhizobium tumorigenes sp. nov., a novel plant tumorigenic bacterium isolated from cane gall tumors on thornless blackberry.</title>
        <authorList>
            <person name="Kuzmanovi N."/>
            <person name="Smalla K."/>
            <person name="Gronow S."/>
            <person name="PuBawska J."/>
        </authorList>
    </citation>
    <scope>NUCLEOTIDE SEQUENCE [LARGE SCALE GENOMIC DNA]</scope>
    <source>
        <strain evidence="3 4">1078</strain>
    </source>
</reference>
<feature type="chain" id="PRO_5042063636" evidence="2">
    <location>
        <begin position="26"/>
        <end position="170"/>
    </location>
</feature>
<feature type="compositionally biased region" description="Polar residues" evidence="1">
    <location>
        <begin position="52"/>
        <end position="66"/>
    </location>
</feature>
<dbReference type="RefSeq" id="WP_240539002.1">
    <property type="nucleotide sequence ID" value="NZ_CP117255.1"/>
</dbReference>
<feature type="region of interest" description="Disordered" evidence="1">
    <location>
        <begin position="44"/>
        <end position="66"/>
    </location>
</feature>
<keyword evidence="2" id="KW-0732">Signal</keyword>
<dbReference type="KEGG" id="rtu:PR017_05415"/>
<evidence type="ECO:0000256" key="2">
    <source>
        <dbReference type="SAM" id="SignalP"/>
    </source>
</evidence>
<evidence type="ECO:0000313" key="3">
    <source>
        <dbReference type="EMBL" id="WFR96569.1"/>
    </source>
</evidence>
<name>A0AAF1K610_9HYPH</name>
<gene>
    <name evidence="3" type="ORF">PR017_05415</name>
</gene>
<reference evidence="4" key="2">
    <citation type="journal article" date="2023" name="MicrobiologyOpen">
        <title>Genomics of the tumorigenes clade of the family Rhizobiaceae and description of Rhizobium rhododendri sp. nov.</title>
        <authorList>
            <person name="Kuzmanovic N."/>
            <person name="diCenzo G.C."/>
            <person name="Bunk B."/>
            <person name="Sproeer C."/>
            <person name="Fruehling A."/>
            <person name="Neumann-Schaal M."/>
            <person name="Overmann J."/>
            <person name="Smalla K."/>
        </authorList>
    </citation>
    <scope>NUCLEOTIDE SEQUENCE [LARGE SCALE GENOMIC DNA]</scope>
    <source>
        <strain evidence="4">1078</strain>
    </source>
</reference>
<dbReference type="Proteomes" id="UP000249499">
    <property type="component" value="Chromosome"/>
</dbReference>
<sequence length="170" mass="18044">MRNALHAPILAALLASVVSTPEARADDGVLPVSIIASTTTGFWQDAGRAQPGPTSTLPSTDASTAMTPPSRHGFYKLYAVRQADRTSKVYLQQVAATDDGPQIVSTTELPEITALKAIVTDIRPENSGGIIREPGLFATLYIKADADADADVWNVMLDELGEIVVEKAPE</sequence>
<evidence type="ECO:0000256" key="1">
    <source>
        <dbReference type="SAM" id="MobiDB-lite"/>
    </source>
</evidence>
<organism evidence="3 4">
    <name type="scientific">Rhizobium tumorigenes</name>
    <dbReference type="NCBI Taxonomy" id="2041385"/>
    <lineage>
        <taxon>Bacteria</taxon>
        <taxon>Pseudomonadati</taxon>
        <taxon>Pseudomonadota</taxon>
        <taxon>Alphaproteobacteria</taxon>
        <taxon>Hyphomicrobiales</taxon>
        <taxon>Rhizobiaceae</taxon>
        <taxon>Rhizobium/Agrobacterium group</taxon>
        <taxon>Rhizobium</taxon>
    </lineage>
</organism>